<gene>
    <name evidence="2" type="ORF">IV203_030026</name>
</gene>
<dbReference type="Proteomes" id="UP000693970">
    <property type="component" value="Unassembled WGS sequence"/>
</dbReference>
<dbReference type="EMBL" id="JAGRRH010000007">
    <property type="protein sequence ID" value="KAG7367355.1"/>
    <property type="molecule type" value="Genomic_DNA"/>
</dbReference>
<organism evidence="2 3">
    <name type="scientific">Nitzschia inconspicua</name>
    <dbReference type="NCBI Taxonomy" id="303405"/>
    <lineage>
        <taxon>Eukaryota</taxon>
        <taxon>Sar</taxon>
        <taxon>Stramenopiles</taxon>
        <taxon>Ochrophyta</taxon>
        <taxon>Bacillariophyta</taxon>
        <taxon>Bacillariophyceae</taxon>
        <taxon>Bacillariophycidae</taxon>
        <taxon>Bacillariales</taxon>
        <taxon>Bacillariaceae</taxon>
        <taxon>Nitzschia</taxon>
    </lineage>
</organism>
<dbReference type="OrthoDB" id="56167at2759"/>
<evidence type="ECO:0000313" key="3">
    <source>
        <dbReference type="Proteomes" id="UP000693970"/>
    </source>
</evidence>
<keyword evidence="3" id="KW-1185">Reference proteome</keyword>
<protein>
    <submittedName>
        <fullName evidence="2">Uncharacterized protein</fullName>
    </submittedName>
</protein>
<name>A0A9K3LRU1_9STRA</name>
<evidence type="ECO:0000256" key="1">
    <source>
        <dbReference type="SAM" id="MobiDB-lite"/>
    </source>
</evidence>
<sequence>MLSRQQKKLSDFAHHVLGEGEDFLITGSFEAKEENSSIVANASCVSGQVSIASTQILSKRSHSFKTINIRKLGSQDYDGDEEVPPTNLNAIAHNHDTNGNTNYHQARRPLEAINRILSNIRDRNRFLPWKFRNPLVSVLRPSPSLASTQEYQEVVEEDGVATQAADSITMMSFRSSRENLGTGRSLLVRQNAQVFGRPSVAHTKWDISSSLSSSESSGNVNSIRRQRSVTLDNTSCSGLSDITEESAFHRIKKIENSFIRRHVVFANPVEAQVGDTYCITEAEEGDDDEDESSQSHDSNRYDFRELKPQQTNLEENKPWDLVVSSDYHSDDIYSPRQRFFSDSDLLFEKRWRDVERDAFAPFNSHIIEETTSAERLFTYFSDDFTKQAHVNRHSLDDVAIAKPRVAQRSRTHSDSFVSEVVPQQFLDILPWDFLVKEQRDTIAKPDMDDLDGFPFEIDARSEVSTQRSRAHSDSFREPANDELQKKLRARAQSLDPHKGFAVNQEFRDAMDKEQDSEMVSNARRLSSLLLTVNHQPVLGTTMSRDSSEMTLLSSSLSSGNLVEGSEHANIQAGAPQQLNHSSSPRTLIGVGAIVDSSRTTLSSPQFLRTHEYYWGDSPVDEDVVWPSVGSEDTFDDIF</sequence>
<dbReference type="AlphaFoldDB" id="A0A9K3LRU1"/>
<feature type="compositionally biased region" description="Basic and acidic residues" evidence="1">
    <location>
        <begin position="293"/>
        <end position="307"/>
    </location>
</feature>
<evidence type="ECO:0000313" key="2">
    <source>
        <dbReference type="EMBL" id="KAG7367355.1"/>
    </source>
</evidence>
<proteinExistence type="predicted"/>
<comment type="caution">
    <text evidence="2">The sequence shown here is derived from an EMBL/GenBank/DDBJ whole genome shotgun (WGS) entry which is preliminary data.</text>
</comment>
<reference evidence="2" key="2">
    <citation type="submission" date="2021-04" db="EMBL/GenBank/DDBJ databases">
        <authorList>
            <person name="Podell S."/>
        </authorList>
    </citation>
    <scope>NUCLEOTIDE SEQUENCE</scope>
    <source>
        <strain evidence="2">Hildebrandi</strain>
    </source>
</reference>
<feature type="region of interest" description="Disordered" evidence="1">
    <location>
        <begin position="283"/>
        <end position="309"/>
    </location>
</feature>
<reference evidence="2" key="1">
    <citation type="journal article" date="2021" name="Sci. Rep.">
        <title>Diploid genomic architecture of Nitzschia inconspicua, an elite biomass production diatom.</title>
        <authorList>
            <person name="Oliver A."/>
            <person name="Podell S."/>
            <person name="Pinowska A."/>
            <person name="Traller J.C."/>
            <person name="Smith S.R."/>
            <person name="McClure R."/>
            <person name="Beliaev A."/>
            <person name="Bohutskyi P."/>
            <person name="Hill E.A."/>
            <person name="Rabines A."/>
            <person name="Zheng H."/>
            <person name="Allen L.Z."/>
            <person name="Kuo A."/>
            <person name="Grigoriev I.V."/>
            <person name="Allen A.E."/>
            <person name="Hazlebeck D."/>
            <person name="Allen E.E."/>
        </authorList>
    </citation>
    <scope>NUCLEOTIDE SEQUENCE</scope>
    <source>
        <strain evidence="2">Hildebrandi</strain>
    </source>
</reference>
<feature type="compositionally biased region" description="Acidic residues" evidence="1">
    <location>
        <begin position="283"/>
        <end position="292"/>
    </location>
</feature>
<accession>A0A9K3LRU1</accession>